<proteinExistence type="predicted"/>
<accession>A0A6H1WUE0</accession>
<evidence type="ECO:0000313" key="1">
    <source>
        <dbReference type="EMBL" id="QJA06835.1"/>
    </source>
</evidence>
<sequence length="164" mass="18361">MTVAWPAYVSMERALSLEGVLSQGIHTITIMTPRAWRSKRPFTLEYPGGARYPVEVRSLKRAPTDLFGKVAPTEIALADLFCVRGGIEGKWSYLRQLAGDIYWDEVDLEELAQRLRNHPSGRGESVLRFLGELERRGIVQIGPSLGLKTPKGRKFTPRTLQPAA</sequence>
<keyword evidence="2" id="KW-1185">Reference proteome</keyword>
<dbReference type="KEGG" id="tmai:FVE67_08555"/>
<dbReference type="AlphaFoldDB" id="A0A6H1WUE0"/>
<reference evidence="1 2" key="1">
    <citation type="submission" date="2019-08" db="EMBL/GenBank/DDBJ databases">
        <title>Complete genome sequence of Thermosulfurimonas marina SU872T, an anaerobic thermophilic chemolithoautotrophic bacterium isolated from a shallow marine hydrothermal vent.</title>
        <authorList>
            <person name="Allioux M."/>
            <person name="Jebbar M."/>
            <person name="Slobodkina G."/>
            <person name="Slobodkin A."/>
            <person name="Moalic Y."/>
            <person name="Frolova A."/>
            <person name="Shao Z."/>
            <person name="Alain K."/>
        </authorList>
    </citation>
    <scope>NUCLEOTIDE SEQUENCE [LARGE SCALE GENOMIC DNA]</scope>
    <source>
        <strain evidence="1 2">SU872</strain>
    </source>
</reference>
<dbReference type="EMBL" id="CP042909">
    <property type="protein sequence ID" value="QJA06835.1"/>
    <property type="molecule type" value="Genomic_DNA"/>
</dbReference>
<name>A0A6H1WUE0_9BACT</name>
<gene>
    <name evidence="1" type="ORF">FVE67_08555</name>
</gene>
<protein>
    <submittedName>
        <fullName evidence="1">Uncharacterized protein</fullName>
    </submittedName>
</protein>
<dbReference type="Proteomes" id="UP000501253">
    <property type="component" value="Chromosome"/>
</dbReference>
<evidence type="ECO:0000313" key="2">
    <source>
        <dbReference type="Proteomes" id="UP000501253"/>
    </source>
</evidence>
<organism evidence="1 2">
    <name type="scientific">Thermosulfurimonas marina</name>
    <dbReference type="NCBI Taxonomy" id="2047767"/>
    <lineage>
        <taxon>Bacteria</taxon>
        <taxon>Pseudomonadati</taxon>
        <taxon>Thermodesulfobacteriota</taxon>
        <taxon>Thermodesulfobacteria</taxon>
        <taxon>Thermodesulfobacteriales</taxon>
        <taxon>Thermodesulfobacteriaceae</taxon>
        <taxon>Thermosulfurimonas</taxon>
    </lineage>
</organism>